<organism evidence="2 3">
    <name type="scientific">Malus domestica</name>
    <name type="common">Apple</name>
    <name type="synonym">Pyrus malus</name>
    <dbReference type="NCBI Taxonomy" id="3750"/>
    <lineage>
        <taxon>Eukaryota</taxon>
        <taxon>Viridiplantae</taxon>
        <taxon>Streptophyta</taxon>
        <taxon>Embryophyta</taxon>
        <taxon>Tracheophyta</taxon>
        <taxon>Spermatophyta</taxon>
        <taxon>Magnoliopsida</taxon>
        <taxon>eudicotyledons</taxon>
        <taxon>Gunneridae</taxon>
        <taxon>Pentapetalae</taxon>
        <taxon>rosids</taxon>
        <taxon>fabids</taxon>
        <taxon>Rosales</taxon>
        <taxon>Rosaceae</taxon>
        <taxon>Amygdaloideae</taxon>
        <taxon>Maleae</taxon>
        <taxon>Malus</taxon>
    </lineage>
</organism>
<evidence type="ECO:0000259" key="1">
    <source>
        <dbReference type="Pfam" id="PF12481"/>
    </source>
</evidence>
<reference evidence="2 3" key="1">
    <citation type="submission" date="2018-10" db="EMBL/GenBank/DDBJ databases">
        <title>A high-quality apple genome assembly.</title>
        <authorList>
            <person name="Hu J."/>
        </authorList>
    </citation>
    <scope>NUCLEOTIDE SEQUENCE [LARGE SCALE GENOMIC DNA]</scope>
    <source>
        <strain evidence="3">cv. HFTH1</strain>
        <tissue evidence="2">Young leaf</tissue>
    </source>
</reference>
<dbReference type="EMBL" id="RDQH01000331">
    <property type="protein sequence ID" value="RXH99205.1"/>
    <property type="molecule type" value="Genomic_DNA"/>
</dbReference>
<feature type="domain" description="DUF3700" evidence="1">
    <location>
        <begin position="10"/>
        <end position="48"/>
    </location>
</feature>
<sequence length="207" mass="22168">MQAAYSNGVTGWIFASGTGLMSFVHPVHKARATRREDDNGQVCGVMFQMGLCTRIPSIPCTGSESNSNDKCFPTGEFLNKDFVKKLESLALPYICLARDGEALAALIMAHATIITALAVTMTTATSTTLAATIATSISTTTSTVLVTTTTNTLSAIISTALVTSAAKTWIEINTTSNNPSSYVLQVLQFFRRALLPFVLRCLLLFAR</sequence>
<comment type="caution">
    <text evidence="2">The sequence shown here is derived from an EMBL/GenBank/DDBJ whole genome shotgun (WGS) entry which is preliminary data.</text>
</comment>
<evidence type="ECO:0000313" key="3">
    <source>
        <dbReference type="Proteomes" id="UP000290289"/>
    </source>
</evidence>
<dbReference type="AlphaFoldDB" id="A0A498JVK8"/>
<gene>
    <name evidence="2" type="ORF">DVH24_011530</name>
</gene>
<proteinExistence type="predicted"/>
<evidence type="ECO:0000313" key="2">
    <source>
        <dbReference type="EMBL" id="RXH99205.1"/>
    </source>
</evidence>
<dbReference type="Proteomes" id="UP000290289">
    <property type="component" value="Chromosome 5"/>
</dbReference>
<dbReference type="Pfam" id="PF12481">
    <property type="entry name" value="DUF3700"/>
    <property type="match status" value="1"/>
</dbReference>
<name>A0A498JVK8_MALDO</name>
<accession>A0A498JVK8</accession>
<keyword evidence="3" id="KW-1185">Reference proteome</keyword>
<dbReference type="InterPro" id="IPR024286">
    <property type="entry name" value="DUF3700"/>
</dbReference>
<protein>
    <recommendedName>
        <fullName evidence="1">DUF3700 domain-containing protein</fullName>
    </recommendedName>
</protein>